<dbReference type="Pfam" id="PF02931">
    <property type="entry name" value="Neur_chan_LBD"/>
    <property type="match status" value="1"/>
</dbReference>
<dbReference type="CDD" id="cd18988">
    <property type="entry name" value="LGIC_ECD_bact"/>
    <property type="match status" value="1"/>
</dbReference>
<protein>
    <recommendedName>
        <fullName evidence="3">Neurotransmitter-gated ion-channel ligand-binding domain-containing protein</fullName>
    </recommendedName>
</protein>
<proteinExistence type="predicted"/>
<evidence type="ECO:0000313" key="5">
    <source>
        <dbReference type="Proteomes" id="UP001152872"/>
    </source>
</evidence>
<dbReference type="Gene3D" id="2.70.170.10">
    <property type="entry name" value="Neurotransmitter-gated ion-channel ligand-binding domain"/>
    <property type="match status" value="1"/>
</dbReference>
<dbReference type="SUPFAM" id="SSF63712">
    <property type="entry name" value="Nicotinic receptor ligand binding domain-like"/>
    <property type="match status" value="1"/>
</dbReference>
<dbReference type="InterPro" id="IPR036734">
    <property type="entry name" value="Neur_chan_lig-bd_sf"/>
</dbReference>
<keyword evidence="2" id="KW-0472">Membrane</keyword>
<dbReference type="AlphaFoldDB" id="A0A9X4M6P7"/>
<feature type="transmembrane region" description="Helical" evidence="2">
    <location>
        <begin position="307"/>
        <end position="326"/>
    </location>
</feature>
<dbReference type="EMBL" id="VBTY01000060">
    <property type="protein sequence ID" value="MDG3494723.1"/>
    <property type="molecule type" value="Genomic_DNA"/>
</dbReference>
<dbReference type="InterPro" id="IPR006201">
    <property type="entry name" value="Neur_channel"/>
</dbReference>
<dbReference type="Proteomes" id="UP001152872">
    <property type="component" value="Unassembled WGS sequence"/>
</dbReference>
<feature type="transmembrane region" description="Helical" evidence="2">
    <location>
        <begin position="367"/>
        <end position="391"/>
    </location>
</feature>
<comment type="caution">
    <text evidence="4">The sequence shown here is derived from an EMBL/GenBank/DDBJ whole genome shotgun (WGS) entry which is preliminary data.</text>
</comment>
<keyword evidence="2" id="KW-1133">Transmembrane helix</keyword>
<feature type="region of interest" description="Disordered" evidence="1">
    <location>
        <begin position="49"/>
        <end position="102"/>
    </location>
</feature>
<feature type="transmembrane region" description="Helical" evidence="2">
    <location>
        <begin position="412"/>
        <end position="431"/>
    </location>
</feature>
<dbReference type="GO" id="GO:0005230">
    <property type="term" value="F:extracellular ligand-gated monoatomic ion channel activity"/>
    <property type="evidence" value="ECO:0007669"/>
    <property type="project" value="InterPro"/>
</dbReference>
<evidence type="ECO:0000256" key="2">
    <source>
        <dbReference type="SAM" id="Phobius"/>
    </source>
</evidence>
<feature type="domain" description="Neurotransmitter-gated ion-channel ligand-binding" evidence="3">
    <location>
        <begin position="112"/>
        <end position="303"/>
    </location>
</feature>
<sequence>MRKPRKFSLFPILIVFLLCFSFSLATYFDSVTNPSAIAVFAQSNPEAANNDAAKTPVSNASVTNSTSNNQTSNNQTSNNDAAKSPVSKDNAKKPATSTANPLGMNNLVPFPSNVALPMRVGVSLFVNSINKINEATNTFESQFDLRYVWNDPRLAFDTGEMGTNRLEFGQEAAVAKLATIWNPQIKITNIIEKDAQISPGLFIHYDGEVELIQRVKATFESKLNLDAFPFDTQSLLVAMLSSKYNSNQISLSQNQDDINESGLDPELKINGWNPQGISFNISQTRAWNGAFLRQIEARVTIKRIPNAILGSIFTPFLLTLIVPTIFTFCANVDLSPRLVAWSGSILALVALTFTFSVRYPWLGSNSLVSQVFTTGHAYQLVSVLLSITIFNPDVAKRMDRFIVAELVRYLRWFVPVGFLGVLITKSLLTAFDW</sequence>
<dbReference type="PANTHER" id="PTHR18945">
    <property type="entry name" value="NEUROTRANSMITTER GATED ION CHANNEL"/>
    <property type="match status" value="1"/>
</dbReference>
<organism evidence="4 5">
    <name type="scientific">Pseudanabaena catenata USMAC16</name>
    <dbReference type="NCBI Taxonomy" id="1855837"/>
    <lineage>
        <taxon>Bacteria</taxon>
        <taxon>Bacillati</taxon>
        <taxon>Cyanobacteriota</taxon>
        <taxon>Cyanophyceae</taxon>
        <taxon>Pseudanabaenales</taxon>
        <taxon>Pseudanabaenaceae</taxon>
        <taxon>Pseudanabaena</taxon>
    </lineage>
</organism>
<reference evidence="4" key="1">
    <citation type="submission" date="2019-05" db="EMBL/GenBank/DDBJ databases">
        <title>Whole genome sequencing of Pseudanabaena catenata USMAC16.</title>
        <authorList>
            <person name="Khan Z."/>
            <person name="Omar W.M."/>
            <person name="Convey P."/>
            <person name="Merican F."/>
            <person name="Najimudin N."/>
        </authorList>
    </citation>
    <scope>NUCLEOTIDE SEQUENCE</scope>
    <source>
        <strain evidence="4">USMAC16</strain>
    </source>
</reference>
<evidence type="ECO:0000256" key="1">
    <source>
        <dbReference type="SAM" id="MobiDB-lite"/>
    </source>
</evidence>
<accession>A0A9X4M6P7</accession>
<feature type="transmembrane region" description="Helical" evidence="2">
    <location>
        <begin position="338"/>
        <end position="361"/>
    </location>
</feature>
<evidence type="ECO:0000259" key="3">
    <source>
        <dbReference type="Pfam" id="PF02931"/>
    </source>
</evidence>
<dbReference type="GO" id="GO:0016020">
    <property type="term" value="C:membrane"/>
    <property type="evidence" value="ECO:0007669"/>
    <property type="project" value="InterPro"/>
</dbReference>
<name>A0A9X4M6P7_9CYAN</name>
<dbReference type="RefSeq" id="WP_009626811.1">
    <property type="nucleotide sequence ID" value="NZ_VBTY01000060.1"/>
</dbReference>
<keyword evidence="2" id="KW-0812">Transmembrane</keyword>
<keyword evidence="5" id="KW-1185">Reference proteome</keyword>
<gene>
    <name evidence="4" type="ORF">FEV09_09135</name>
</gene>
<feature type="compositionally biased region" description="Low complexity" evidence="1">
    <location>
        <begin position="57"/>
        <end position="79"/>
    </location>
</feature>
<dbReference type="GO" id="GO:0004888">
    <property type="term" value="F:transmembrane signaling receptor activity"/>
    <property type="evidence" value="ECO:0007669"/>
    <property type="project" value="InterPro"/>
</dbReference>
<dbReference type="InterPro" id="IPR006202">
    <property type="entry name" value="Neur_chan_lig-bd"/>
</dbReference>
<evidence type="ECO:0000313" key="4">
    <source>
        <dbReference type="EMBL" id="MDG3494723.1"/>
    </source>
</evidence>